<name>A0A4Y2JRA6_ARAVE</name>
<protein>
    <submittedName>
        <fullName evidence="1">Uncharacterized protein</fullName>
    </submittedName>
</protein>
<dbReference type="AlphaFoldDB" id="A0A4Y2JRA6"/>
<dbReference type="Proteomes" id="UP000499080">
    <property type="component" value="Unassembled WGS sequence"/>
</dbReference>
<sequence>MLKLSNWRSIIHNPNLIPRFSSIVKLKTVFSCSLFSPGGYYLCDFRDRLHDWLFNMPRPDPFSGPPNRCLSKEMNRSGGWRHTVYPSPLAAPYPGDEMLPAPTKCA</sequence>
<dbReference type="EMBL" id="BGPR01003833">
    <property type="protein sequence ID" value="GBM92941.1"/>
    <property type="molecule type" value="Genomic_DNA"/>
</dbReference>
<keyword evidence="2" id="KW-1185">Reference proteome</keyword>
<comment type="caution">
    <text evidence="1">The sequence shown here is derived from an EMBL/GenBank/DDBJ whole genome shotgun (WGS) entry which is preliminary data.</text>
</comment>
<gene>
    <name evidence="1" type="ORF">AVEN_31777_1</name>
</gene>
<evidence type="ECO:0000313" key="2">
    <source>
        <dbReference type="Proteomes" id="UP000499080"/>
    </source>
</evidence>
<reference evidence="1 2" key="1">
    <citation type="journal article" date="2019" name="Sci. Rep.">
        <title>Orb-weaving spider Araneus ventricosus genome elucidates the spidroin gene catalogue.</title>
        <authorList>
            <person name="Kono N."/>
            <person name="Nakamura H."/>
            <person name="Ohtoshi R."/>
            <person name="Moran D.A.P."/>
            <person name="Shinohara A."/>
            <person name="Yoshida Y."/>
            <person name="Fujiwara M."/>
            <person name="Mori M."/>
            <person name="Tomita M."/>
            <person name="Arakawa K."/>
        </authorList>
    </citation>
    <scope>NUCLEOTIDE SEQUENCE [LARGE SCALE GENOMIC DNA]</scope>
</reference>
<evidence type="ECO:0000313" key="1">
    <source>
        <dbReference type="EMBL" id="GBM92941.1"/>
    </source>
</evidence>
<proteinExistence type="predicted"/>
<organism evidence="1 2">
    <name type="scientific">Araneus ventricosus</name>
    <name type="common">Orbweaver spider</name>
    <name type="synonym">Epeira ventricosa</name>
    <dbReference type="NCBI Taxonomy" id="182803"/>
    <lineage>
        <taxon>Eukaryota</taxon>
        <taxon>Metazoa</taxon>
        <taxon>Ecdysozoa</taxon>
        <taxon>Arthropoda</taxon>
        <taxon>Chelicerata</taxon>
        <taxon>Arachnida</taxon>
        <taxon>Araneae</taxon>
        <taxon>Araneomorphae</taxon>
        <taxon>Entelegynae</taxon>
        <taxon>Araneoidea</taxon>
        <taxon>Araneidae</taxon>
        <taxon>Araneus</taxon>
    </lineage>
</organism>
<accession>A0A4Y2JRA6</accession>